<evidence type="ECO:0008006" key="4">
    <source>
        <dbReference type="Google" id="ProtNLM"/>
    </source>
</evidence>
<feature type="transmembrane region" description="Helical" evidence="1">
    <location>
        <begin position="20"/>
        <end position="41"/>
    </location>
</feature>
<evidence type="ECO:0000313" key="2">
    <source>
        <dbReference type="EMBL" id="MFK2853265.1"/>
    </source>
</evidence>
<evidence type="ECO:0000313" key="3">
    <source>
        <dbReference type="Proteomes" id="UP001620409"/>
    </source>
</evidence>
<keyword evidence="3" id="KW-1185">Reference proteome</keyword>
<keyword evidence="1" id="KW-1133">Transmembrane helix</keyword>
<sequence>MKTMRTRPRAIHAPLQRGIVLIDAMVAILIFSVGILGMVALQGSAVEMSGASNYRINAAMLADHVIAQMWATDPAQLSANFEGSKGSGNSKYMDWYNSADCTSNTAATNCLPGVKANPPSIDVVAQSISSSSSNTQYQVTVTVYWQAPSDSSVHKYVSVTAIGY</sequence>
<keyword evidence="1" id="KW-0812">Transmembrane</keyword>
<accession>A0ABW8IDN4</accession>
<dbReference type="RefSeq" id="WP_380016333.1">
    <property type="nucleotide sequence ID" value="NZ_JADIKI010000021.1"/>
</dbReference>
<comment type="caution">
    <text evidence="2">The sequence shown here is derived from an EMBL/GenBank/DDBJ whole genome shotgun (WGS) entry which is preliminary data.</text>
</comment>
<keyword evidence="1" id="KW-0472">Membrane</keyword>
<evidence type="ECO:0000256" key="1">
    <source>
        <dbReference type="SAM" id="Phobius"/>
    </source>
</evidence>
<dbReference type="EMBL" id="JADIKI010000021">
    <property type="protein sequence ID" value="MFK2853265.1"/>
    <property type="molecule type" value="Genomic_DNA"/>
</dbReference>
<reference evidence="2 3" key="1">
    <citation type="submission" date="2020-10" db="EMBL/GenBank/DDBJ databases">
        <title>Phylogeny of dyella-like bacteria.</title>
        <authorList>
            <person name="Fu J."/>
        </authorList>
    </citation>
    <scope>NUCLEOTIDE SEQUENCE [LARGE SCALE GENOMIC DNA]</scope>
    <source>
        <strain evidence="2 3">DHG40</strain>
    </source>
</reference>
<dbReference type="Proteomes" id="UP001620409">
    <property type="component" value="Unassembled WGS sequence"/>
</dbReference>
<gene>
    <name evidence="2" type="ORF">ISP18_01475</name>
</gene>
<organism evidence="2 3">
    <name type="scientific">Dyella humi</name>
    <dbReference type="NCBI Taxonomy" id="1770547"/>
    <lineage>
        <taxon>Bacteria</taxon>
        <taxon>Pseudomonadati</taxon>
        <taxon>Pseudomonadota</taxon>
        <taxon>Gammaproteobacteria</taxon>
        <taxon>Lysobacterales</taxon>
        <taxon>Rhodanobacteraceae</taxon>
        <taxon>Dyella</taxon>
    </lineage>
</organism>
<protein>
    <recommendedName>
        <fullName evidence="4">Type IV pilus modification protein PilV</fullName>
    </recommendedName>
</protein>
<name>A0ABW8IDN4_9GAMM</name>
<proteinExistence type="predicted"/>